<dbReference type="AlphaFoldDB" id="A0A926DV04"/>
<dbReference type="Pfam" id="PF20124">
    <property type="entry name" value="DUF6514"/>
    <property type="match status" value="1"/>
</dbReference>
<organism evidence="1 2">
    <name type="scientific">Ligaoa zhengdingensis</name>
    <dbReference type="NCBI Taxonomy" id="2763658"/>
    <lineage>
        <taxon>Bacteria</taxon>
        <taxon>Bacillati</taxon>
        <taxon>Bacillota</taxon>
        <taxon>Clostridia</taxon>
        <taxon>Eubacteriales</taxon>
        <taxon>Oscillospiraceae</taxon>
        <taxon>Ligaoa</taxon>
    </lineage>
</organism>
<accession>A0A926DV04</accession>
<dbReference type="Proteomes" id="UP000653127">
    <property type="component" value="Unassembled WGS sequence"/>
</dbReference>
<sequence length="83" mass="9664">MSSTKERQTIDYRLAETCMDDFNCYGIELIQTEVDGQVSVESDDHISESKDFVELLLRYLYENAVRMTTWRDIVADLTCAKED</sequence>
<name>A0A926DV04_9FIRM</name>
<reference evidence="1" key="1">
    <citation type="submission" date="2020-08" db="EMBL/GenBank/DDBJ databases">
        <title>Genome public.</title>
        <authorList>
            <person name="Liu C."/>
            <person name="Sun Q."/>
        </authorList>
    </citation>
    <scope>NUCLEOTIDE SEQUENCE</scope>
    <source>
        <strain evidence="1">NSJ-31</strain>
    </source>
</reference>
<dbReference type="EMBL" id="JACRST010000001">
    <property type="protein sequence ID" value="MBC8545785.1"/>
    <property type="molecule type" value="Genomic_DNA"/>
</dbReference>
<dbReference type="RefSeq" id="WP_249281925.1">
    <property type="nucleotide sequence ID" value="NZ_JACRST010000001.1"/>
</dbReference>
<proteinExistence type="predicted"/>
<dbReference type="InterPro" id="IPR017016">
    <property type="entry name" value="UCP033595"/>
</dbReference>
<comment type="caution">
    <text evidence="1">The sequence shown here is derived from an EMBL/GenBank/DDBJ whole genome shotgun (WGS) entry which is preliminary data.</text>
</comment>
<evidence type="ECO:0000313" key="1">
    <source>
        <dbReference type="EMBL" id="MBC8545785.1"/>
    </source>
</evidence>
<protein>
    <submittedName>
        <fullName evidence="1">Uncharacterized protein</fullName>
    </submittedName>
</protein>
<gene>
    <name evidence="1" type="ORF">H8711_02375</name>
</gene>
<keyword evidence="2" id="KW-1185">Reference proteome</keyword>
<evidence type="ECO:0000313" key="2">
    <source>
        <dbReference type="Proteomes" id="UP000653127"/>
    </source>
</evidence>